<keyword evidence="8 12" id="KW-0413">Isomerase</keyword>
<dbReference type="GO" id="GO:0043335">
    <property type="term" value="P:protein unfolding"/>
    <property type="evidence" value="ECO:0007669"/>
    <property type="project" value="TreeGrafter"/>
</dbReference>
<dbReference type="EMBL" id="BMEV01000002">
    <property type="protein sequence ID" value="GGH68737.1"/>
    <property type="molecule type" value="Genomic_DNA"/>
</dbReference>
<name>A0A8J2ZQD6_9BACI</name>
<feature type="region of interest" description="Disordered" evidence="15">
    <location>
        <begin position="275"/>
        <end position="294"/>
    </location>
</feature>
<dbReference type="Pfam" id="PF05698">
    <property type="entry name" value="Trigger_C"/>
    <property type="match status" value="1"/>
</dbReference>
<dbReference type="InterPro" id="IPR008881">
    <property type="entry name" value="Trigger_fac_ribosome-bd_bac"/>
</dbReference>
<protein>
    <recommendedName>
        <fullName evidence="4 12">Trigger factor</fullName>
        <shortName evidence="12">TF</shortName>
        <ecNumber evidence="3 12">5.2.1.8</ecNumber>
    </recommendedName>
    <alternativeName>
        <fullName evidence="11 12">PPIase</fullName>
    </alternativeName>
</protein>
<sequence>MSAKWEKQEGNKGVLTFEVPAEEFDKALDQAFKKVVKDVQIPGFRKGKVPRSIFEKRFGVEALYQDAVDIVLPEAYHKAVDETDIFPIDSPEVDIEQIEKGKDLIFTAVVEVKPDVTLGEYKGLEVEELPVEVTDEDVEEEIKRIQERHAELVVKEEGEIEEGDTAVIDFEGFMDGEAFEGGKGENYSLEIGSGQFIPGFEEQLIGKKAGEEVEVEVTFPEEYHAEDLAGKPATFKVKIHEVKYKELPELDDEFAKDVDDEAETLEQLKEKKKEELIKSKQQESDNAKRQQLVEKATENASVDIPEVMIDTELEQMMREFEQNLQMQGMTMEMYEQFSGQDEDALKEQMKEDAEKRVKTNLTLEAIAKAENLEVTEEEVNEELEKMASMYGMEAKQLLPLLGGNTSTIKGDLQLRKAIDFLVEHCKVVSEAK</sequence>
<dbReference type="SUPFAM" id="SSF102735">
    <property type="entry name" value="Trigger factor ribosome-binding domain"/>
    <property type="match status" value="1"/>
</dbReference>
<evidence type="ECO:0000256" key="11">
    <source>
        <dbReference type="ARBA" id="ARBA00029986"/>
    </source>
</evidence>
<accession>A0A8J2ZQD6</accession>
<evidence type="ECO:0000256" key="2">
    <source>
        <dbReference type="ARBA" id="ARBA00005464"/>
    </source>
</evidence>
<dbReference type="RefSeq" id="WP_188390499.1">
    <property type="nucleotide sequence ID" value="NZ_BMEV01000002.1"/>
</dbReference>
<evidence type="ECO:0000256" key="8">
    <source>
        <dbReference type="ARBA" id="ARBA00023235"/>
    </source>
</evidence>
<evidence type="ECO:0000256" key="12">
    <source>
        <dbReference type="HAMAP-Rule" id="MF_00303"/>
    </source>
</evidence>
<comment type="similarity">
    <text evidence="2 12 14">Belongs to the FKBP-type PPIase family. Tig subfamily.</text>
</comment>
<keyword evidence="18" id="KW-1185">Reference proteome</keyword>
<evidence type="ECO:0000256" key="1">
    <source>
        <dbReference type="ARBA" id="ARBA00000971"/>
    </source>
</evidence>
<dbReference type="SUPFAM" id="SSF109998">
    <property type="entry name" value="Triger factor/SurA peptide-binding domain-like"/>
    <property type="match status" value="1"/>
</dbReference>
<evidence type="ECO:0000256" key="14">
    <source>
        <dbReference type="RuleBase" id="RU003914"/>
    </source>
</evidence>
<evidence type="ECO:0000256" key="10">
    <source>
        <dbReference type="ARBA" id="ARBA00024849"/>
    </source>
</evidence>
<evidence type="ECO:0000256" key="5">
    <source>
        <dbReference type="ARBA" id="ARBA00022618"/>
    </source>
</evidence>
<comment type="function">
    <text evidence="10 12">Involved in protein export. Acts as a chaperone by maintaining the newly synthesized protein in an open conformation. Functions as a peptidyl-prolyl cis-trans isomerase.</text>
</comment>
<dbReference type="GO" id="GO:0003755">
    <property type="term" value="F:peptidyl-prolyl cis-trans isomerase activity"/>
    <property type="evidence" value="ECO:0007669"/>
    <property type="project" value="UniProtKB-UniRule"/>
</dbReference>
<comment type="domain">
    <text evidence="12">Consists of 3 domains; the N-terminus binds the ribosome, the middle domain has PPIase activity, while the C-terminus has intrinsic chaperone activity on its own.</text>
</comment>
<dbReference type="Gene3D" id="3.10.50.40">
    <property type="match status" value="1"/>
</dbReference>
<dbReference type="Gene3D" id="3.30.70.1050">
    <property type="entry name" value="Trigger factor ribosome-binding domain"/>
    <property type="match status" value="1"/>
</dbReference>
<keyword evidence="7 12" id="KW-0143">Chaperone</keyword>
<comment type="catalytic activity">
    <reaction evidence="1 12 13">
        <text>[protein]-peptidylproline (omega=180) = [protein]-peptidylproline (omega=0)</text>
        <dbReference type="Rhea" id="RHEA:16237"/>
        <dbReference type="Rhea" id="RHEA-COMP:10747"/>
        <dbReference type="Rhea" id="RHEA-COMP:10748"/>
        <dbReference type="ChEBI" id="CHEBI:83833"/>
        <dbReference type="ChEBI" id="CHEBI:83834"/>
        <dbReference type="EC" id="5.2.1.8"/>
    </reaction>
</comment>
<comment type="caution">
    <text evidence="17">The sequence shown here is derived from an EMBL/GenBank/DDBJ whole genome shotgun (WGS) entry which is preliminary data.</text>
</comment>
<reference evidence="17" key="2">
    <citation type="submission" date="2020-09" db="EMBL/GenBank/DDBJ databases">
        <authorList>
            <person name="Sun Q."/>
            <person name="Zhou Y."/>
        </authorList>
    </citation>
    <scope>NUCLEOTIDE SEQUENCE</scope>
    <source>
        <strain evidence="17">CGMCC 1.12360</strain>
    </source>
</reference>
<dbReference type="InterPro" id="IPR046357">
    <property type="entry name" value="PPIase_dom_sf"/>
</dbReference>
<dbReference type="SUPFAM" id="SSF54534">
    <property type="entry name" value="FKBP-like"/>
    <property type="match status" value="1"/>
</dbReference>
<dbReference type="InterPro" id="IPR037041">
    <property type="entry name" value="Trigger_fac_C_sf"/>
</dbReference>
<keyword evidence="9 12" id="KW-0131">Cell cycle</keyword>
<reference evidence="17" key="1">
    <citation type="journal article" date="2014" name="Int. J. Syst. Evol. Microbiol.">
        <title>Complete genome sequence of Corynebacterium casei LMG S-19264T (=DSM 44701T), isolated from a smear-ripened cheese.</title>
        <authorList>
            <consortium name="US DOE Joint Genome Institute (JGI-PGF)"/>
            <person name="Walter F."/>
            <person name="Albersmeier A."/>
            <person name="Kalinowski J."/>
            <person name="Ruckert C."/>
        </authorList>
    </citation>
    <scope>NUCLEOTIDE SEQUENCE</scope>
    <source>
        <strain evidence="17">CGMCC 1.12360</strain>
    </source>
</reference>
<evidence type="ECO:0000256" key="4">
    <source>
        <dbReference type="ARBA" id="ARBA00016902"/>
    </source>
</evidence>
<evidence type="ECO:0000313" key="17">
    <source>
        <dbReference type="EMBL" id="GGH68737.1"/>
    </source>
</evidence>
<dbReference type="InterPro" id="IPR036611">
    <property type="entry name" value="Trigger_fac_ribosome-bd_sf"/>
</dbReference>
<organism evidence="17 18">
    <name type="scientific">Compostibacillus humi</name>
    <dbReference type="NCBI Taxonomy" id="1245525"/>
    <lineage>
        <taxon>Bacteria</taxon>
        <taxon>Bacillati</taxon>
        <taxon>Bacillota</taxon>
        <taxon>Bacilli</taxon>
        <taxon>Bacillales</taxon>
        <taxon>Bacillaceae</taxon>
        <taxon>Compostibacillus</taxon>
    </lineage>
</organism>
<keyword evidence="12" id="KW-0963">Cytoplasm</keyword>
<feature type="domain" description="PPIase FKBP-type" evidence="16">
    <location>
        <begin position="163"/>
        <end position="245"/>
    </location>
</feature>
<dbReference type="Pfam" id="PF00254">
    <property type="entry name" value="FKBP_C"/>
    <property type="match status" value="1"/>
</dbReference>
<keyword evidence="6 12" id="KW-0697">Rotamase</keyword>
<dbReference type="NCBIfam" id="TIGR00115">
    <property type="entry name" value="tig"/>
    <property type="match status" value="1"/>
</dbReference>
<dbReference type="InterPro" id="IPR027304">
    <property type="entry name" value="Trigger_fact/SurA_dom_sf"/>
</dbReference>
<dbReference type="Pfam" id="PF05697">
    <property type="entry name" value="Trigger_N"/>
    <property type="match status" value="1"/>
</dbReference>
<proteinExistence type="inferred from homology"/>
<evidence type="ECO:0000313" key="18">
    <source>
        <dbReference type="Proteomes" id="UP000602050"/>
    </source>
</evidence>
<comment type="subcellular location">
    <subcellularLocation>
        <location evidence="12">Cytoplasm</location>
    </subcellularLocation>
    <text evidence="12">About half TF is bound to the ribosome near the polypeptide exit tunnel while the other half is free in the cytoplasm.</text>
</comment>
<dbReference type="AlphaFoldDB" id="A0A8J2ZQD6"/>
<dbReference type="GO" id="GO:0005737">
    <property type="term" value="C:cytoplasm"/>
    <property type="evidence" value="ECO:0007669"/>
    <property type="project" value="UniProtKB-SubCell"/>
</dbReference>
<dbReference type="GO" id="GO:0044183">
    <property type="term" value="F:protein folding chaperone"/>
    <property type="evidence" value="ECO:0007669"/>
    <property type="project" value="TreeGrafter"/>
</dbReference>
<evidence type="ECO:0000256" key="9">
    <source>
        <dbReference type="ARBA" id="ARBA00023306"/>
    </source>
</evidence>
<dbReference type="HAMAP" id="MF_00303">
    <property type="entry name" value="Trigger_factor_Tig"/>
    <property type="match status" value="1"/>
</dbReference>
<dbReference type="InterPro" id="IPR001179">
    <property type="entry name" value="PPIase_FKBP_dom"/>
</dbReference>
<evidence type="ECO:0000256" key="7">
    <source>
        <dbReference type="ARBA" id="ARBA00023186"/>
    </source>
</evidence>
<dbReference type="PROSITE" id="PS50059">
    <property type="entry name" value="FKBP_PPIASE"/>
    <property type="match status" value="1"/>
</dbReference>
<dbReference type="Gene3D" id="1.10.3120.10">
    <property type="entry name" value="Trigger factor, C-terminal domain"/>
    <property type="match status" value="1"/>
</dbReference>
<evidence type="ECO:0000256" key="3">
    <source>
        <dbReference type="ARBA" id="ARBA00013194"/>
    </source>
</evidence>
<evidence type="ECO:0000259" key="16">
    <source>
        <dbReference type="PROSITE" id="PS50059"/>
    </source>
</evidence>
<gene>
    <name evidence="12 17" type="primary">tig</name>
    <name evidence="17" type="ORF">GCM10010978_02020</name>
</gene>
<dbReference type="PANTHER" id="PTHR30560:SF3">
    <property type="entry name" value="TRIGGER FACTOR-LIKE PROTEIN TIG, CHLOROPLASTIC"/>
    <property type="match status" value="1"/>
</dbReference>
<dbReference type="GO" id="GO:0015031">
    <property type="term" value="P:protein transport"/>
    <property type="evidence" value="ECO:0007669"/>
    <property type="project" value="UniProtKB-UniRule"/>
</dbReference>
<dbReference type="EC" id="5.2.1.8" evidence="3 12"/>
<dbReference type="GO" id="GO:0043022">
    <property type="term" value="F:ribosome binding"/>
    <property type="evidence" value="ECO:0007669"/>
    <property type="project" value="TreeGrafter"/>
</dbReference>
<dbReference type="GO" id="GO:0051301">
    <property type="term" value="P:cell division"/>
    <property type="evidence" value="ECO:0007669"/>
    <property type="project" value="UniProtKB-KW"/>
</dbReference>
<dbReference type="InterPro" id="IPR005215">
    <property type="entry name" value="Trig_fac"/>
</dbReference>
<dbReference type="PIRSF" id="PIRSF003095">
    <property type="entry name" value="Trigger_factor"/>
    <property type="match status" value="1"/>
</dbReference>
<dbReference type="FunFam" id="3.10.50.40:FF:000001">
    <property type="entry name" value="Trigger factor"/>
    <property type="match status" value="1"/>
</dbReference>
<evidence type="ECO:0000256" key="6">
    <source>
        <dbReference type="ARBA" id="ARBA00023110"/>
    </source>
</evidence>
<evidence type="ECO:0000256" key="15">
    <source>
        <dbReference type="SAM" id="MobiDB-lite"/>
    </source>
</evidence>
<keyword evidence="5 12" id="KW-0132">Cell division</keyword>
<dbReference type="PANTHER" id="PTHR30560">
    <property type="entry name" value="TRIGGER FACTOR CHAPERONE AND PEPTIDYL-PROLYL CIS/TRANS ISOMERASE"/>
    <property type="match status" value="1"/>
</dbReference>
<dbReference type="Proteomes" id="UP000602050">
    <property type="component" value="Unassembled WGS sequence"/>
</dbReference>
<dbReference type="InterPro" id="IPR008880">
    <property type="entry name" value="Trigger_fac_C"/>
</dbReference>
<evidence type="ECO:0000256" key="13">
    <source>
        <dbReference type="PROSITE-ProRule" id="PRU00277"/>
    </source>
</evidence>
<dbReference type="GO" id="GO:0051083">
    <property type="term" value="P:'de novo' cotranslational protein folding"/>
    <property type="evidence" value="ECO:0007669"/>
    <property type="project" value="TreeGrafter"/>
</dbReference>